<dbReference type="GO" id="GO:0022900">
    <property type="term" value="P:electron transport chain"/>
    <property type="evidence" value="ECO:0007669"/>
    <property type="project" value="InterPro"/>
</dbReference>
<dbReference type="PIRSF" id="PIRSF000027">
    <property type="entry name" value="Cytc_c_prime"/>
    <property type="match status" value="1"/>
</dbReference>
<dbReference type="GO" id="GO:0009055">
    <property type="term" value="F:electron transfer activity"/>
    <property type="evidence" value="ECO:0007669"/>
    <property type="project" value="InterPro"/>
</dbReference>
<evidence type="ECO:0000256" key="6">
    <source>
        <dbReference type="PIRSR" id="PIRSR000027-1"/>
    </source>
</evidence>
<evidence type="ECO:0000313" key="9">
    <source>
        <dbReference type="Proteomes" id="UP000190092"/>
    </source>
</evidence>
<dbReference type="PRINTS" id="PR00608">
    <property type="entry name" value="CYTCHROMECII"/>
</dbReference>
<evidence type="ECO:0000256" key="7">
    <source>
        <dbReference type="PIRSR" id="PIRSR000027-2"/>
    </source>
</evidence>
<protein>
    <submittedName>
        <fullName evidence="8">Cytochrome c556</fullName>
    </submittedName>
</protein>
<feature type="binding site" description="covalent" evidence="7">
    <location>
        <position position="133"/>
    </location>
    <ligand>
        <name>heme c</name>
        <dbReference type="ChEBI" id="CHEBI:61717"/>
    </ligand>
</feature>
<dbReference type="STRING" id="225324.SAMN02745126_03593"/>
<dbReference type="GO" id="GO:0042597">
    <property type="term" value="C:periplasmic space"/>
    <property type="evidence" value="ECO:0007669"/>
    <property type="project" value="InterPro"/>
</dbReference>
<evidence type="ECO:0000313" key="8">
    <source>
        <dbReference type="EMBL" id="SKA11036.1"/>
    </source>
</evidence>
<keyword evidence="4" id="KW-0249">Electron transport</keyword>
<name>A0A1T4R5D4_9HYPH</name>
<feature type="binding site" description="covalent" evidence="7">
    <location>
        <position position="136"/>
    </location>
    <ligand>
        <name>heme c</name>
        <dbReference type="ChEBI" id="CHEBI:61717"/>
    </ligand>
</feature>
<reference evidence="9" key="1">
    <citation type="submission" date="2017-02" db="EMBL/GenBank/DDBJ databases">
        <authorList>
            <person name="Varghese N."/>
            <person name="Submissions S."/>
        </authorList>
    </citation>
    <scope>NUCLEOTIDE SEQUENCE [LARGE SCALE GENOMIC DNA]</scope>
    <source>
        <strain evidence="9">ATCC 27094</strain>
    </source>
</reference>
<keyword evidence="2 7" id="KW-0349">Heme</keyword>
<dbReference type="InterPro" id="IPR002321">
    <property type="entry name" value="Cyt_c_II"/>
</dbReference>
<dbReference type="InterPro" id="IPR010980">
    <property type="entry name" value="Cyt_c/b562"/>
</dbReference>
<dbReference type="GO" id="GO:0005506">
    <property type="term" value="F:iron ion binding"/>
    <property type="evidence" value="ECO:0007669"/>
    <property type="project" value="InterPro"/>
</dbReference>
<organism evidence="8 9">
    <name type="scientific">Enhydrobacter aerosaccus</name>
    <dbReference type="NCBI Taxonomy" id="225324"/>
    <lineage>
        <taxon>Bacteria</taxon>
        <taxon>Pseudomonadati</taxon>
        <taxon>Pseudomonadota</taxon>
        <taxon>Alphaproteobacteria</taxon>
        <taxon>Hyphomicrobiales</taxon>
        <taxon>Enhydrobacter</taxon>
    </lineage>
</organism>
<evidence type="ECO:0000256" key="4">
    <source>
        <dbReference type="ARBA" id="ARBA00022982"/>
    </source>
</evidence>
<keyword evidence="9" id="KW-1185">Reference proteome</keyword>
<comment type="PTM">
    <text evidence="7">Binds 1 heme group per subunit.</text>
</comment>
<proteinExistence type="predicted"/>
<dbReference type="InterPro" id="IPR015984">
    <property type="entry name" value="Cyt_c_prime_subgr"/>
</dbReference>
<dbReference type="Gene3D" id="1.20.120.10">
    <property type="entry name" value="Cytochrome c/b562"/>
    <property type="match status" value="1"/>
</dbReference>
<gene>
    <name evidence="8" type="ORF">SAMN02745126_03593</name>
</gene>
<evidence type="ECO:0000256" key="5">
    <source>
        <dbReference type="ARBA" id="ARBA00023004"/>
    </source>
</evidence>
<evidence type="ECO:0000256" key="1">
    <source>
        <dbReference type="ARBA" id="ARBA00022448"/>
    </source>
</evidence>
<keyword evidence="3 6" id="KW-0479">Metal-binding</keyword>
<dbReference type="GO" id="GO:0020037">
    <property type="term" value="F:heme binding"/>
    <property type="evidence" value="ECO:0007669"/>
    <property type="project" value="InterPro"/>
</dbReference>
<dbReference type="AlphaFoldDB" id="A0A1T4R5D4"/>
<keyword evidence="5 6" id="KW-0408">Iron</keyword>
<dbReference type="SUPFAM" id="SSF47175">
    <property type="entry name" value="Cytochromes"/>
    <property type="match status" value="1"/>
</dbReference>
<feature type="binding site" description="axial binding residue" evidence="6">
    <location>
        <position position="137"/>
    </location>
    <ligand>
        <name>heme c</name>
        <dbReference type="ChEBI" id="CHEBI:61717"/>
    </ligand>
    <ligandPart>
        <name>Fe</name>
        <dbReference type="ChEBI" id="CHEBI:18248"/>
    </ligandPart>
</feature>
<evidence type="ECO:0000256" key="3">
    <source>
        <dbReference type="ARBA" id="ARBA00022723"/>
    </source>
</evidence>
<accession>A0A1T4R5D4</accession>
<dbReference type="InterPro" id="IPR012127">
    <property type="entry name" value="Cyt_c_prime"/>
</dbReference>
<evidence type="ECO:0000256" key="2">
    <source>
        <dbReference type="ARBA" id="ARBA00022617"/>
    </source>
</evidence>
<dbReference type="EMBL" id="FUWJ01000004">
    <property type="protein sequence ID" value="SKA11036.1"/>
    <property type="molecule type" value="Genomic_DNA"/>
</dbReference>
<sequence length="145" mass="14866">MAAAFGMLAAGTIVGSATLAVAQADVVKQRQENRKQTAAAMRAIKGVIDSKGDAKIVVQQAAKLKELEAAFVKMFPAGSDKDSKALPAVWSDQAGFQAASKAADAAYDKLAVAGGSGDFTAIATAFQDTGKACGACHQKFRAKDN</sequence>
<dbReference type="PROSITE" id="PS51009">
    <property type="entry name" value="CYTCII"/>
    <property type="match status" value="1"/>
</dbReference>
<keyword evidence="1" id="KW-0813">Transport</keyword>
<dbReference type="Pfam" id="PF01322">
    <property type="entry name" value="Cytochrom_C_2"/>
    <property type="match status" value="1"/>
</dbReference>
<dbReference type="Proteomes" id="UP000190092">
    <property type="component" value="Unassembled WGS sequence"/>
</dbReference>